<organism evidence="2 3">
    <name type="scientific">crAssphage sp. isolate ctcc615</name>
    <dbReference type="NCBI Taxonomy" id="2989853"/>
    <lineage>
        <taxon>Viruses</taxon>
        <taxon>Duplodnaviria</taxon>
        <taxon>Heunggongvirae</taxon>
        <taxon>Uroviricota</taxon>
        <taxon>Caudoviricetes</taxon>
        <taxon>Crassvirales</taxon>
        <taxon>Intestiviridae</taxon>
        <taxon>Obtuvirinae</taxon>
        <taxon>Wotdevirus</taxon>
        <taxon>Wotdevirus murinus</taxon>
    </lineage>
</organism>
<keyword evidence="3" id="KW-1185">Reference proteome</keyword>
<feature type="compositionally biased region" description="Low complexity" evidence="1">
    <location>
        <begin position="281"/>
        <end position="294"/>
    </location>
</feature>
<protein>
    <submittedName>
        <fullName evidence="2">Uncharacterized protein</fullName>
    </submittedName>
</protein>
<evidence type="ECO:0000313" key="3">
    <source>
        <dbReference type="Proteomes" id="UP000257457"/>
    </source>
</evidence>
<reference evidence="2 3" key="1">
    <citation type="submission" date="2018-06" db="EMBL/GenBank/DDBJ databases">
        <title>Uncovering a Universe of Circular DNA Viruses in Animal Metagenomes.</title>
        <authorList>
            <person name="Tisza M."/>
            <person name="Buck C."/>
            <person name="Pastrana D."/>
            <person name="Welch N."/>
            <person name="Peretti A."/>
        </authorList>
    </citation>
    <scope>NUCLEOTIDE SEQUENCE [LARGE SCALE GENOMIC DNA]</scope>
    <source>
        <strain evidence="2">Ctcc615</strain>
    </source>
</reference>
<evidence type="ECO:0000313" key="2">
    <source>
        <dbReference type="EMBL" id="AXF52153.1"/>
    </source>
</evidence>
<dbReference type="GeneID" id="65114776"/>
<sequence>MTTPEMHVMFRQYAQQMGMQNVRAILPEQIDLLLNTSVMDNINQIIKENIGVTNYRVVTDNSKLGQINALRSLYKVKLIDMSPSATSVSNCPFLFSASDRLSGRMTTEYSTSNSIPNYMFLVDFSISYKEAASGSGYVGSTTSYTAPSFKIDGLETNYFPVRLIDDAFLADTLNDFILKPRLRSPIMVTYNKVGTSDSKNVFDIYIDKFTKNTQSKYTLDHNLIPYKLRMSYIGKPAKIEYREDVAGTNQDCDLPEYMHDDIVKHAVDLYRAAVSGSLMAQQGQEQQARQEAMRNNYRNEGGIQ</sequence>
<evidence type="ECO:0000256" key="1">
    <source>
        <dbReference type="SAM" id="MobiDB-lite"/>
    </source>
</evidence>
<name>A0A345BNY2_9CAUD</name>
<dbReference type="EMBL" id="MH552500">
    <property type="protein sequence ID" value="AXF52153.1"/>
    <property type="molecule type" value="Genomic_DNA"/>
</dbReference>
<accession>A0A345BNY2</accession>
<proteinExistence type="predicted"/>
<dbReference type="Proteomes" id="UP000257457">
    <property type="component" value="Segment"/>
</dbReference>
<feature type="region of interest" description="Disordered" evidence="1">
    <location>
        <begin position="281"/>
        <end position="304"/>
    </location>
</feature>
<dbReference type="RefSeq" id="YP_010097114.1">
    <property type="nucleotide sequence ID" value="NC_055756.1"/>
</dbReference>